<dbReference type="EMBL" id="FMHU01000002">
    <property type="protein sequence ID" value="SCL32238.1"/>
    <property type="molecule type" value="Genomic_DNA"/>
</dbReference>
<dbReference type="EMBL" id="FMHU01000002">
    <property type="protein sequence ID" value="SCL25450.1"/>
    <property type="molecule type" value="Genomic_DNA"/>
</dbReference>
<protein>
    <recommendedName>
        <fullName evidence="6">Phage terminase, small subunit, putative, P27 family</fullName>
    </recommendedName>
</protein>
<evidence type="ECO:0000313" key="3">
    <source>
        <dbReference type="EMBL" id="SCL25450.1"/>
    </source>
</evidence>
<dbReference type="EMBL" id="FMHU01000001">
    <property type="protein sequence ID" value="SCL20474.1"/>
    <property type="molecule type" value="Genomic_DNA"/>
</dbReference>
<evidence type="ECO:0000313" key="2">
    <source>
        <dbReference type="EMBL" id="SCL20474.1"/>
    </source>
</evidence>
<evidence type="ECO:0000313" key="4">
    <source>
        <dbReference type="EMBL" id="SCL32238.1"/>
    </source>
</evidence>
<feature type="region of interest" description="Disordered" evidence="1">
    <location>
        <begin position="1"/>
        <end position="21"/>
    </location>
</feature>
<feature type="region of interest" description="Disordered" evidence="1">
    <location>
        <begin position="104"/>
        <end position="124"/>
    </location>
</feature>
<feature type="compositionally biased region" description="Polar residues" evidence="1">
    <location>
        <begin position="1"/>
        <end position="11"/>
    </location>
</feature>
<feature type="compositionally biased region" description="Basic residues" evidence="1">
    <location>
        <begin position="113"/>
        <end position="122"/>
    </location>
</feature>
<reference evidence="5" key="2">
    <citation type="submission" date="2016-06" db="EMBL/GenBank/DDBJ databases">
        <authorList>
            <person name="Varghese N."/>
        </authorList>
    </citation>
    <scope>NUCLEOTIDE SEQUENCE [LARGE SCALE GENOMIC DNA]</scope>
    <source>
        <strain evidence="5">DSM 46123</strain>
    </source>
</reference>
<sequence>MAVTDSNQTTEGDIALPPPGTRESGLRLWRSVLDVYELEQHEVALLREMVRTVDLLDDLAAIVAAEGTMVPGPGLTQRVHPAIVEARQMRIALSRLSASLRLPAGEEGDQPAHLRRPQRRGAARGAYGIRGVA</sequence>
<reference evidence="3" key="1">
    <citation type="submission" date="2016-06" db="EMBL/GenBank/DDBJ databases">
        <authorList>
            <person name="Kjaerup R.B."/>
            <person name="Dalgaard T.S."/>
            <person name="Juul-Madsen H.R."/>
        </authorList>
    </citation>
    <scope>NUCLEOTIDE SEQUENCE [LARGE SCALE GENOMIC DNA]</scope>
    <source>
        <strain evidence="3">DSM 46123</strain>
    </source>
</reference>
<dbReference type="RefSeq" id="WP_218105690.1">
    <property type="nucleotide sequence ID" value="NZ_FMHU01000001.1"/>
</dbReference>
<evidence type="ECO:0008006" key="6">
    <source>
        <dbReference type="Google" id="ProtNLM"/>
    </source>
</evidence>
<proteinExistence type="predicted"/>
<name>A0A1C6S7K2_9ACTN</name>
<gene>
    <name evidence="2" type="ORF">GA0074694_3049</name>
    <name evidence="3" type="ORF">GA0074694_4224</name>
    <name evidence="4" type="ORF">GA0074694_6204</name>
</gene>
<organism evidence="3 5">
    <name type="scientific">Micromonospora inyonensis</name>
    <dbReference type="NCBI Taxonomy" id="47866"/>
    <lineage>
        <taxon>Bacteria</taxon>
        <taxon>Bacillati</taxon>
        <taxon>Actinomycetota</taxon>
        <taxon>Actinomycetes</taxon>
        <taxon>Micromonosporales</taxon>
        <taxon>Micromonosporaceae</taxon>
        <taxon>Micromonospora</taxon>
    </lineage>
</organism>
<dbReference type="Proteomes" id="UP000198906">
    <property type="component" value="Unassembled WGS sequence"/>
</dbReference>
<keyword evidence="5" id="KW-1185">Reference proteome</keyword>
<accession>A0A1C6S7K2</accession>
<dbReference type="AlphaFoldDB" id="A0A1C6S7K2"/>
<evidence type="ECO:0000256" key="1">
    <source>
        <dbReference type="SAM" id="MobiDB-lite"/>
    </source>
</evidence>
<evidence type="ECO:0000313" key="5">
    <source>
        <dbReference type="Proteomes" id="UP000198906"/>
    </source>
</evidence>
<dbReference type="STRING" id="47866.GA0074694_3049"/>